<dbReference type="GO" id="GO:0004633">
    <property type="term" value="F:phosphopantothenoylcysteine decarboxylase activity"/>
    <property type="evidence" value="ECO:0007669"/>
    <property type="project" value="UniProtKB-UniRule"/>
</dbReference>
<dbReference type="InterPro" id="IPR035929">
    <property type="entry name" value="CoaB-like_sf"/>
</dbReference>
<feature type="binding site" evidence="3">
    <location>
        <position position="337"/>
    </location>
    <ligand>
        <name>CTP</name>
        <dbReference type="ChEBI" id="CHEBI:37563"/>
    </ligand>
</feature>
<dbReference type="InterPro" id="IPR005252">
    <property type="entry name" value="CoaBC"/>
</dbReference>
<keyword evidence="3" id="KW-0479">Metal-binding</keyword>
<sequence>MAKKIGVFVTGGIAAYKTPNLVRLLIKAGFEVRVAMTPAAANFVTVQSLATVSKHAVLTDAAEFAVPEHVAHVELARWMDLAIVVPATANTLAKMAMGLADNVVTTTLLAFAGLKLVAPAMNDKMWANPQTQANLAHLQQQGVQVLPPATGFLAEGYSGKGRLPDEAEIVLFAQLATTDQYLAHTRVVVTAGGTRERLDPVRYLTNDSSGKMGTALANAAAAAGAEVTLVTAAHQVTLPGVTVVPVTTAKDMNTAVQARFAETDIVIMAAAVADFRPSETANHKLKKTGDQGLALNLVQNPDILATLGTQRTHQFVAGFAAETDKLLVNAEAKLARKHVDMLIANQVGKGQGFNQDDNAVTLLQPGQPPVSLPRAAKLVLAQQILRYIQEARA</sequence>
<comment type="catalytic activity">
    <reaction evidence="3 4">
        <text>N-[(R)-4-phosphopantothenoyl]-L-cysteine + H(+) = (R)-4'-phosphopantetheine + CO2</text>
        <dbReference type="Rhea" id="RHEA:16793"/>
        <dbReference type="ChEBI" id="CHEBI:15378"/>
        <dbReference type="ChEBI" id="CHEBI:16526"/>
        <dbReference type="ChEBI" id="CHEBI:59458"/>
        <dbReference type="ChEBI" id="CHEBI:61723"/>
        <dbReference type="EC" id="4.1.1.36"/>
    </reaction>
</comment>
<dbReference type="Pfam" id="PF04127">
    <property type="entry name" value="DFP"/>
    <property type="match status" value="1"/>
</dbReference>
<dbReference type="Gene3D" id="3.40.50.1950">
    <property type="entry name" value="Flavin prenyltransferase-like"/>
    <property type="match status" value="1"/>
</dbReference>
<feature type="binding site" evidence="3">
    <location>
        <position position="333"/>
    </location>
    <ligand>
        <name>CTP</name>
        <dbReference type="ChEBI" id="CHEBI:37563"/>
    </ligand>
</feature>
<dbReference type="PANTHER" id="PTHR14359">
    <property type="entry name" value="HOMO-OLIGOMERIC FLAVIN CONTAINING CYS DECARBOXYLASE FAMILY"/>
    <property type="match status" value="1"/>
</dbReference>
<keyword evidence="3 4" id="KW-0436">Ligase</keyword>
<dbReference type="EMBL" id="AYZJ01000022">
    <property type="protein sequence ID" value="KRN24777.1"/>
    <property type="molecule type" value="Genomic_DNA"/>
</dbReference>
<feature type="binding site" evidence="3">
    <location>
        <position position="274"/>
    </location>
    <ligand>
        <name>CTP</name>
        <dbReference type="ChEBI" id="CHEBI:37563"/>
    </ligand>
</feature>
<comment type="cofactor">
    <cofactor evidence="3">
        <name>Mg(2+)</name>
        <dbReference type="ChEBI" id="CHEBI:18420"/>
    </cofactor>
</comment>
<evidence type="ECO:0000259" key="6">
    <source>
        <dbReference type="Pfam" id="PF04127"/>
    </source>
</evidence>
<accession>A0A0R2F8U3</accession>
<keyword evidence="1 3" id="KW-0210">Decarboxylase</keyword>
<dbReference type="NCBIfam" id="TIGR00521">
    <property type="entry name" value="coaBC_dfp"/>
    <property type="match status" value="1"/>
</dbReference>
<dbReference type="InterPro" id="IPR003382">
    <property type="entry name" value="Flavoprotein"/>
</dbReference>
<dbReference type="GO" id="GO:0010181">
    <property type="term" value="F:FMN binding"/>
    <property type="evidence" value="ECO:0007669"/>
    <property type="project" value="UniProtKB-UniRule"/>
</dbReference>
<proteinExistence type="inferred from homology"/>
<comment type="pathway">
    <text evidence="3 4">Cofactor biosynthesis; coenzyme A biosynthesis; CoA from (R)-pantothenate: step 3/5.</text>
</comment>
<keyword evidence="2 3" id="KW-0456">Lyase</keyword>
<dbReference type="HAMAP" id="MF_02225">
    <property type="entry name" value="CoaBC"/>
    <property type="match status" value="1"/>
</dbReference>
<dbReference type="GO" id="GO:0071513">
    <property type="term" value="C:phosphopantothenoylcysteine decarboxylase complex"/>
    <property type="evidence" value="ECO:0007669"/>
    <property type="project" value="TreeGrafter"/>
</dbReference>
<feature type="domain" description="Flavoprotein" evidence="5">
    <location>
        <begin position="3"/>
        <end position="161"/>
    </location>
</feature>
<feature type="region of interest" description="Phosphopantothenate--cysteine ligase" evidence="3">
    <location>
        <begin position="187"/>
        <end position="393"/>
    </location>
</feature>
<keyword evidence="3 4" id="KW-0285">Flavoprotein</keyword>
<dbReference type="OrthoDB" id="9802554at2"/>
<dbReference type="SUPFAM" id="SSF102645">
    <property type="entry name" value="CoaB-like"/>
    <property type="match status" value="1"/>
</dbReference>
<dbReference type="EC" id="6.3.2.5" evidence="3"/>
<keyword evidence="3" id="KW-0511">Multifunctional enzyme</keyword>
<name>A0A0R2F8U3_9LACO</name>
<dbReference type="InterPro" id="IPR036551">
    <property type="entry name" value="Flavin_trans-like"/>
</dbReference>
<dbReference type="AlphaFoldDB" id="A0A0R2F8U3"/>
<keyword evidence="3" id="KW-0460">Magnesium</keyword>
<comment type="similarity">
    <text evidence="3 4">In the N-terminal section; belongs to the HFCD (homo-oligomeric flavin containing Cys decarboxylase) superfamily.</text>
</comment>
<dbReference type="GO" id="GO:0046872">
    <property type="term" value="F:metal ion binding"/>
    <property type="evidence" value="ECO:0007669"/>
    <property type="project" value="UniProtKB-KW"/>
</dbReference>
<evidence type="ECO:0000256" key="4">
    <source>
        <dbReference type="RuleBase" id="RU364078"/>
    </source>
</evidence>
<comment type="caution">
    <text evidence="3">Lacks conserved residue(s) required for the propagation of feature annotation.</text>
</comment>
<dbReference type="Pfam" id="PF02441">
    <property type="entry name" value="Flavoprotein"/>
    <property type="match status" value="1"/>
</dbReference>
<evidence type="ECO:0000313" key="8">
    <source>
        <dbReference type="Proteomes" id="UP000050865"/>
    </source>
</evidence>
<reference evidence="7 8" key="1">
    <citation type="journal article" date="2015" name="Genome Announc.">
        <title>Expanding the biotechnology potential of lactobacilli through comparative genomics of 213 strains and associated genera.</title>
        <authorList>
            <person name="Sun Z."/>
            <person name="Harris H.M."/>
            <person name="McCann A."/>
            <person name="Guo C."/>
            <person name="Argimon S."/>
            <person name="Zhang W."/>
            <person name="Yang X."/>
            <person name="Jeffery I.B."/>
            <person name="Cooney J.C."/>
            <person name="Kagawa T.F."/>
            <person name="Liu W."/>
            <person name="Song Y."/>
            <person name="Salvetti E."/>
            <person name="Wrobel A."/>
            <person name="Rasinkangas P."/>
            <person name="Parkhill J."/>
            <person name="Rea M.C."/>
            <person name="O'Sullivan O."/>
            <person name="Ritari J."/>
            <person name="Douillard F.P."/>
            <person name="Paul Ross R."/>
            <person name="Yang R."/>
            <person name="Briner A.E."/>
            <person name="Felis G.E."/>
            <person name="de Vos W.M."/>
            <person name="Barrangou R."/>
            <person name="Klaenhammer T.R."/>
            <person name="Caufield P.W."/>
            <person name="Cui Y."/>
            <person name="Zhang H."/>
            <person name="O'Toole P.W."/>
        </authorList>
    </citation>
    <scope>NUCLEOTIDE SEQUENCE [LARGE SCALE GENOMIC DNA]</scope>
    <source>
        <strain evidence="7 8">DSM 22697</strain>
    </source>
</reference>
<organism evidence="7 8">
    <name type="scientific">Lacticaseibacillus camelliae DSM 22697 = JCM 13995</name>
    <dbReference type="NCBI Taxonomy" id="1423730"/>
    <lineage>
        <taxon>Bacteria</taxon>
        <taxon>Bacillati</taxon>
        <taxon>Bacillota</taxon>
        <taxon>Bacilli</taxon>
        <taxon>Lactobacillales</taxon>
        <taxon>Lactobacillaceae</taxon>
        <taxon>Lacticaseibacillus</taxon>
    </lineage>
</organism>
<comment type="catalytic activity">
    <reaction evidence="3 4">
        <text>(R)-4'-phosphopantothenate + L-cysteine + CTP = N-[(R)-4-phosphopantothenoyl]-L-cysteine + CMP + diphosphate + H(+)</text>
        <dbReference type="Rhea" id="RHEA:19397"/>
        <dbReference type="ChEBI" id="CHEBI:10986"/>
        <dbReference type="ChEBI" id="CHEBI:15378"/>
        <dbReference type="ChEBI" id="CHEBI:33019"/>
        <dbReference type="ChEBI" id="CHEBI:35235"/>
        <dbReference type="ChEBI" id="CHEBI:37563"/>
        <dbReference type="ChEBI" id="CHEBI:59458"/>
        <dbReference type="ChEBI" id="CHEBI:60377"/>
        <dbReference type="EC" id="6.3.2.5"/>
    </reaction>
</comment>
<comment type="similarity">
    <text evidence="3 4">In the C-terminal section; belongs to the PPC synthetase family.</text>
</comment>
<dbReference type="STRING" id="1423730.FC75_GL001149"/>
<comment type="function">
    <text evidence="3">Catalyzes two sequential steps in the biosynthesis of coenzyme A. In the first step cysteine is conjugated to 4'-phosphopantothenate to form 4-phosphopantothenoylcysteine. In the second step the latter compound is decarboxylated to form 4'-phosphopantotheine.</text>
</comment>
<evidence type="ECO:0000313" key="7">
    <source>
        <dbReference type="EMBL" id="KRN24777.1"/>
    </source>
</evidence>
<feature type="region of interest" description="Phosphopantothenoylcysteine decarboxylase" evidence="3">
    <location>
        <begin position="1"/>
        <end position="186"/>
    </location>
</feature>
<dbReference type="SUPFAM" id="SSF52507">
    <property type="entry name" value="Homo-oligomeric flavin-containing Cys decarboxylases, HFCD"/>
    <property type="match status" value="1"/>
</dbReference>
<dbReference type="UniPathway" id="UPA00241">
    <property type="reaction ID" value="UER00353"/>
</dbReference>
<comment type="function">
    <text evidence="4">Catalyzes two steps in the biosynthesis of coenzyme A. In the first step cysteine is conjugated to 4'-phosphopantothenate to form 4-phosphopantothenoylcysteine, in the latter compound is decarboxylated to form 4'-phosphopantotheine.</text>
</comment>
<dbReference type="GO" id="GO:0004632">
    <property type="term" value="F:phosphopantothenate--cysteine ligase activity"/>
    <property type="evidence" value="ECO:0007669"/>
    <property type="project" value="UniProtKB-UniRule"/>
</dbReference>
<dbReference type="Gene3D" id="3.40.50.10300">
    <property type="entry name" value="CoaB-like"/>
    <property type="match status" value="1"/>
</dbReference>
<dbReference type="Proteomes" id="UP000050865">
    <property type="component" value="Unassembled WGS sequence"/>
</dbReference>
<feature type="binding site" evidence="3">
    <location>
        <begin position="301"/>
        <end position="304"/>
    </location>
    <ligand>
        <name>CTP</name>
        <dbReference type="ChEBI" id="CHEBI:37563"/>
    </ligand>
</feature>
<keyword evidence="3 4" id="KW-0288">FMN</keyword>
<dbReference type="GO" id="GO:0015941">
    <property type="term" value="P:pantothenate catabolic process"/>
    <property type="evidence" value="ECO:0007669"/>
    <property type="project" value="InterPro"/>
</dbReference>
<dbReference type="InterPro" id="IPR007085">
    <property type="entry name" value="DNA/pantothenate-metab_flavo_C"/>
</dbReference>
<keyword evidence="8" id="KW-1185">Reference proteome</keyword>
<protein>
    <recommendedName>
        <fullName evidence="3">Coenzyme A biosynthesis bifunctional protein CoaBC</fullName>
    </recommendedName>
    <alternativeName>
        <fullName evidence="3">DNA/pantothenate metabolism flavoprotein</fullName>
    </alternativeName>
    <alternativeName>
        <fullName evidence="3">Phosphopantothenoylcysteine synthetase/decarboxylase</fullName>
        <shortName evidence="3">PPCS-PPCDC</shortName>
    </alternativeName>
    <domain>
        <recommendedName>
            <fullName evidence="3">Phosphopantothenoylcysteine decarboxylase</fullName>
            <shortName evidence="3">PPC decarboxylase</shortName>
            <shortName evidence="3">PPC-DC</shortName>
            <ecNumber evidence="3">4.1.1.36</ecNumber>
        </recommendedName>
        <alternativeName>
            <fullName evidence="3">CoaC</fullName>
        </alternativeName>
    </domain>
    <domain>
        <recommendedName>
            <fullName evidence="3">Phosphopantothenate--cysteine ligase</fullName>
            <ecNumber evidence="3">6.3.2.5</ecNumber>
        </recommendedName>
        <alternativeName>
            <fullName evidence="3">CoaB</fullName>
        </alternativeName>
        <alternativeName>
            <fullName evidence="3">Phosphopantothenoylcysteine synthetase</fullName>
            <shortName evidence="3">PPC synthetase</shortName>
            <shortName evidence="3">PPC-S</shortName>
        </alternativeName>
    </domain>
</protein>
<feature type="domain" description="DNA/pantothenate metabolism flavoprotein C-terminal" evidence="6">
    <location>
        <begin position="182"/>
        <end position="390"/>
    </location>
</feature>
<dbReference type="PATRIC" id="fig|1423730.4.peg.1204"/>
<evidence type="ECO:0000256" key="1">
    <source>
        <dbReference type="ARBA" id="ARBA00022793"/>
    </source>
</evidence>
<evidence type="ECO:0000256" key="3">
    <source>
        <dbReference type="HAMAP-Rule" id="MF_02225"/>
    </source>
</evidence>
<dbReference type="EC" id="4.1.1.36" evidence="3"/>
<dbReference type="GO" id="GO:0015937">
    <property type="term" value="P:coenzyme A biosynthetic process"/>
    <property type="evidence" value="ECO:0007669"/>
    <property type="project" value="UniProtKB-UniRule"/>
</dbReference>
<feature type="binding site" evidence="3">
    <location>
        <position position="284"/>
    </location>
    <ligand>
        <name>CTP</name>
        <dbReference type="ChEBI" id="CHEBI:37563"/>
    </ligand>
</feature>
<evidence type="ECO:0000259" key="5">
    <source>
        <dbReference type="Pfam" id="PF02441"/>
    </source>
</evidence>
<gene>
    <name evidence="3" type="primary">coaBC</name>
    <name evidence="7" type="ORF">FC75_GL001149</name>
</gene>
<comment type="caution">
    <text evidence="7">The sequence shown here is derived from an EMBL/GenBank/DDBJ whole genome shotgun (WGS) entry which is preliminary data.</text>
</comment>
<evidence type="ECO:0000256" key="2">
    <source>
        <dbReference type="ARBA" id="ARBA00023239"/>
    </source>
</evidence>
<dbReference type="PANTHER" id="PTHR14359:SF6">
    <property type="entry name" value="PHOSPHOPANTOTHENOYLCYSTEINE DECARBOXYLASE"/>
    <property type="match status" value="1"/>
</dbReference>
<feature type="binding site" evidence="3">
    <location>
        <position position="319"/>
    </location>
    <ligand>
        <name>CTP</name>
        <dbReference type="ChEBI" id="CHEBI:37563"/>
    </ligand>
</feature>
<comment type="pathway">
    <text evidence="3 4">Cofactor biosynthesis; coenzyme A biosynthesis; CoA from (R)-pantothenate: step 2/5.</text>
</comment>
<comment type="cofactor">
    <cofactor evidence="3">
        <name>FMN</name>
        <dbReference type="ChEBI" id="CHEBI:58210"/>
    </cofactor>
    <text evidence="3">Binds 1 FMN per subunit.</text>
</comment>
<dbReference type="RefSeq" id="WP_054663436.1">
    <property type="nucleotide sequence ID" value="NZ_AYZJ01000022.1"/>
</dbReference>